<protein>
    <recommendedName>
        <fullName evidence="4 17">Transcriptional activator protein</fullName>
        <shortName evidence="17">TrAP</shortName>
    </recommendedName>
</protein>
<feature type="region of interest" description="Disordered" evidence="18">
    <location>
        <begin position="86"/>
        <end position="114"/>
    </location>
</feature>
<evidence type="ECO:0000256" key="11">
    <source>
        <dbReference type="ARBA" id="ARBA00022771"/>
    </source>
</evidence>
<evidence type="ECO:0000256" key="13">
    <source>
        <dbReference type="ARBA" id="ARBA00023125"/>
    </source>
</evidence>
<evidence type="ECO:0000256" key="14">
    <source>
        <dbReference type="ARBA" id="ARBA00023159"/>
    </source>
</evidence>
<evidence type="ECO:0000256" key="8">
    <source>
        <dbReference type="ARBA" id="ARBA00022581"/>
    </source>
</evidence>
<dbReference type="GO" id="GO:0003677">
    <property type="term" value="F:DNA binding"/>
    <property type="evidence" value="ECO:0007669"/>
    <property type="project" value="UniProtKB-KW"/>
</dbReference>
<dbReference type="GO" id="GO:0019028">
    <property type="term" value="C:viral capsid"/>
    <property type="evidence" value="ECO:0007669"/>
    <property type="project" value="InterPro"/>
</dbReference>
<reference evidence="19 20" key="1">
    <citation type="submission" date="2010-10" db="EMBL/GenBank/DDBJ databases">
        <title>Genomic organization of Cleome golden mosaic virus strain Porto Seguro Bahia (BA 05), a bipartite begomovirus endemic to the Northeast region of Brazil.</title>
        <authorList>
            <person name="Fonseca M.E.N."/>
            <person name="Boiteux L.S."/>
            <person name="Fernandes N.A.N."/>
            <person name="Costa A.F."/>
        </authorList>
    </citation>
    <scope>NUCLEOTIDE SEQUENCE [LARGE SCALE GENOMIC DNA]</scope>
    <source>
        <strain evidence="19">BA 05</strain>
    </source>
</reference>
<dbReference type="EMBL" id="HQ396465">
    <property type="protein sequence ID" value="AEB00553.1"/>
    <property type="molecule type" value="Genomic_DNA"/>
</dbReference>
<evidence type="ECO:0000256" key="7">
    <source>
        <dbReference type="ARBA" id="ARBA00022562"/>
    </source>
</evidence>
<keyword evidence="14 17" id="KW-0010">Activator</keyword>
<comment type="subcellular location">
    <subcellularLocation>
        <location evidence="2 17">Host cytoplasm</location>
    </subcellularLocation>
    <subcellularLocation>
        <location evidence="1 17">Host nucleus</location>
    </subcellularLocation>
</comment>
<dbReference type="PRINTS" id="PR00230">
    <property type="entry name" value="GEMCOATAL2"/>
</dbReference>
<keyword evidence="10 17" id="KW-0479">Metal-binding</keyword>
<comment type="subunit">
    <text evidence="17">Monomer. Homodimer. Homooligomer. Self-interaction correlates with nuclear localization and efficient activation of transcription.</text>
</comment>
<comment type="domain">
    <text evidence="17">The zinc finger and the transactivation region are involved in PTGS suppression.</text>
</comment>
<accession>F5A3L0</accession>
<dbReference type="GO" id="GO:0042025">
    <property type="term" value="C:host cell nucleus"/>
    <property type="evidence" value="ECO:0007669"/>
    <property type="project" value="UniProtKB-SubCell"/>
</dbReference>
<evidence type="ECO:0000256" key="12">
    <source>
        <dbReference type="ARBA" id="ARBA00022833"/>
    </source>
</evidence>
<keyword evidence="8 17" id="KW-0945">Host-virus interaction</keyword>
<sequence>MRGSSSSNPPCIKAQHKAAKRRAIRRRRIDLTCGCTIYIHLNCHSNEFTHRGTSSAVPQAENGVYTWEISNPLYFRIHDVEDVLHSRDEDIPRPDTVQPQREESIGSPHGLSQLPSLDSLGDSFWADLFK</sequence>
<keyword evidence="13 17" id="KW-0238">DNA-binding</keyword>
<keyword evidence="7 17" id="KW-1048">Host nucleus</keyword>
<keyword evidence="5 17" id="KW-0941">Suppressor of RNA silencing</keyword>
<evidence type="ECO:0000256" key="18">
    <source>
        <dbReference type="SAM" id="MobiDB-lite"/>
    </source>
</evidence>
<evidence type="ECO:0000256" key="9">
    <source>
        <dbReference type="ARBA" id="ARBA00022632"/>
    </source>
</evidence>
<keyword evidence="9" id="KW-1090">Inhibition of host innate immune response by virus</keyword>
<organism evidence="19 20">
    <name type="scientific">Cleome golden mosaic virus</name>
    <dbReference type="NCBI Taxonomy" id="858517"/>
    <lineage>
        <taxon>Viruses</taxon>
        <taxon>Monodnaviria</taxon>
        <taxon>Shotokuvirae</taxon>
        <taxon>Cressdnaviricota</taxon>
        <taxon>Repensiviricetes</taxon>
        <taxon>Geplafuvirales</taxon>
        <taxon>Geminiviridae</taxon>
        <taxon>Begomovirus</taxon>
        <taxon>Begomovirus cleomaurei</taxon>
    </lineage>
</organism>
<keyword evidence="11 17" id="KW-0863">Zinc-finger</keyword>
<keyword evidence="15 17" id="KW-1035">Host cytoplasm</keyword>
<keyword evidence="16" id="KW-0899">Viral immunoevasion</keyword>
<proteinExistence type="inferred from homology"/>
<dbReference type="OrthoDB" id="11041at10239"/>
<evidence type="ECO:0000256" key="1">
    <source>
        <dbReference type="ARBA" id="ARBA00004147"/>
    </source>
</evidence>
<evidence type="ECO:0000313" key="19">
    <source>
        <dbReference type="EMBL" id="AEB00553.1"/>
    </source>
</evidence>
<evidence type="ECO:0000256" key="10">
    <source>
        <dbReference type="ARBA" id="ARBA00022723"/>
    </source>
</evidence>
<comment type="function">
    <text evidence="17">Strong activator of the late viral genes promoters. Acts as a suppressor of RNA-mediated gene silencing, also known as post-transcriptional gene silencing (PTGS), a mechanism of plant viral defense that limits the accumulation of viral RNAs. Also suppresses the host basal defense by interacting with and inhibiting SNF1 kinase, a key regulator of cell metabolism implicated in innate antiviral defense. Determines pathogenicity.</text>
</comment>
<dbReference type="GO" id="GO:0030430">
    <property type="term" value="C:host cell cytoplasm"/>
    <property type="evidence" value="ECO:0007669"/>
    <property type="project" value="UniProtKB-SubCell"/>
</dbReference>
<dbReference type="RefSeq" id="YP_004376208.1">
    <property type="nucleotide sequence ID" value="NC_015397.1"/>
</dbReference>
<keyword evidence="6" id="KW-0597">Phosphoprotein</keyword>
<dbReference type="InterPro" id="IPR000942">
    <property type="entry name" value="Gemini_AL2"/>
</dbReference>
<comment type="similarity">
    <text evidence="3 17">Belongs to the geminiviridae transcriptional activator protein family.</text>
</comment>
<evidence type="ECO:0000256" key="3">
    <source>
        <dbReference type="ARBA" id="ARBA00007672"/>
    </source>
</evidence>
<evidence type="ECO:0000256" key="15">
    <source>
        <dbReference type="ARBA" id="ARBA00023200"/>
    </source>
</evidence>
<evidence type="ECO:0000256" key="6">
    <source>
        <dbReference type="ARBA" id="ARBA00022553"/>
    </source>
</evidence>
<evidence type="ECO:0000256" key="4">
    <source>
        <dbReference type="ARBA" id="ARBA00014388"/>
    </source>
</evidence>
<dbReference type="GO" id="GO:0008270">
    <property type="term" value="F:zinc ion binding"/>
    <property type="evidence" value="ECO:0007669"/>
    <property type="project" value="UniProtKB-KW"/>
</dbReference>
<dbReference type="GO" id="GO:0005198">
    <property type="term" value="F:structural molecule activity"/>
    <property type="evidence" value="ECO:0007669"/>
    <property type="project" value="InterPro"/>
</dbReference>
<keyword evidence="20" id="KW-1185">Reference proteome</keyword>
<dbReference type="Proteomes" id="UP000203769">
    <property type="component" value="Segment DNA A"/>
</dbReference>
<evidence type="ECO:0000256" key="16">
    <source>
        <dbReference type="ARBA" id="ARBA00023280"/>
    </source>
</evidence>
<name>F5A3L0_9GEMI</name>
<dbReference type="KEGG" id="vg:10447556"/>
<dbReference type="Pfam" id="PF01440">
    <property type="entry name" value="Gemini_AL2"/>
    <property type="match status" value="1"/>
</dbReference>
<dbReference type="GO" id="GO:0052170">
    <property type="term" value="P:symbiont-mediated suppression of host innate immune response"/>
    <property type="evidence" value="ECO:0007669"/>
    <property type="project" value="UniProtKB-KW"/>
</dbReference>
<dbReference type="GeneID" id="10447556"/>
<evidence type="ECO:0000256" key="17">
    <source>
        <dbReference type="RuleBase" id="RU363028"/>
    </source>
</evidence>
<evidence type="ECO:0000256" key="5">
    <source>
        <dbReference type="ARBA" id="ARBA00022463"/>
    </source>
</evidence>
<evidence type="ECO:0000313" key="20">
    <source>
        <dbReference type="Proteomes" id="UP000203769"/>
    </source>
</evidence>
<keyword evidence="12 17" id="KW-0862">Zinc</keyword>
<evidence type="ECO:0000256" key="2">
    <source>
        <dbReference type="ARBA" id="ARBA00004192"/>
    </source>
</evidence>